<evidence type="ECO:0000313" key="2">
    <source>
        <dbReference type="EMBL" id="RNI39993.1"/>
    </source>
</evidence>
<organism evidence="2 3">
    <name type="scientific">Hanamia caeni</name>
    <dbReference type="NCBI Taxonomy" id="2294116"/>
    <lineage>
        <taxon>Bacteria</taxon>
        <taxon>Pseudomonadati</taxon>
        <taxon>Bacteroidota</taxon>
        <taxon>Chitinophagia</taxon>
        <taxon>Chitinophagales</taxon>
        <taxon>Chitinophagaceae</taxon>
        <taxon>Hanamia</taxon>
    </lineage>
</organism>
<reference evidence="2 3" key="1">
    <citation type="submission" date="2018-11" db="EMBL/GenBank/DDBJ databases">
        <title>Draft genome sequence of Ferruginibacter sp. BO-59.</title>
        <authorList>
            <person name="Im W.T."/>
        </authorList>
    </citation>
    <scope>NUCLEOTIDE SEQUENCE [LARGE SCALE GENOMIC DNA]</scope>
    <source>
        <strain evidence="2 3">BO-59</strain>
    </source>
</reference>
<gene>
    <name evidence="2" type="ORF">EFY79_01445</name>
</gene>
<keyword evidence="3" id="KW-1185">Reference proteome</keyword>
<proteinExistence type="predicted"/>
<dbReference type="AlphaFoldDB" id="A0A3M9NS04"/>
<evidence type="ECO:0000313" key="3">
    <source>
        <dbReference type="Proteomes" id="UP000267223"/>
    </source>
</evidence>
<comment type="caution">
    <text evidence="2">The sequence shown here is derived from an EMBL/GenBank/DDBJ whole genome shotgun (WGS) entry which is preliminary data.</text>
</comment>
<dbReference type="EMBL" id="RJJR01000001">
    <property type="protein sequence ID" value="RNI39993.1"/>
    <property type="molecule type" value="Genomic_DNA"/>
</dbReference>
<feature type="region of interest" description="Disordered" evidence="1">
    <location>
        <begin position="1"/>
        <end position="32"/>
    </location>
</feature>
<name>A0A3M9NS04_9BACT</name>
<evidence type="ECO:0000256" key="1">
    <source>
        <dbReference type="SAM" id="MobiDB-lite"/>
    </source>
</evidence>
<dbReference type="RefSeq" id="WP_123118884.1">
    <property type="nucleotide sequence ID" value="NZ_RJJR01000001.1"/>
</dbReference>
<dbReference type="Proteomes" id="UP000267223">
    <property type="component" value="Unassembled WGS sequence"/>
</dbReference>
<sequence>MTLATKQSLYHDIASPSDAQKERNHLPLTPDGNLTTAVKKQIFLNNIFGVDIDAQAVEVMQKRNIIKRI</sequence>
<protein>
    <submittedName>
        <fullName evidence="2">Uncharacterized protein</fullName>
    </submittedName>
</protein>
<accession>A0A3M9NS04</accession>